<evidence type="ECO:0000313" key="1">
    <source>
        <dbReference type="EMBL" id="KAI0510721.1"/>
    </source>
</evidence>
<keyword evidence="2" id="KW-1185">Reference proteome</keyword>
<accession>A0A8T3BFF3</accession>
<dbReference type="Proteomes" id="UP000829196">
    <property type="component" value="Unassembled WGS sequence"/>
</dbReference>
<dbReference type="AlphaFoldDB" id="A0A8T3BFF3"/>
<proteinExistence type="predicted"/>
<name>A0A8T3BFF3_DENNO</name>
<sequence length="49" mass="5708">MKLFQTNPYFVSALFITKESRKQRTQFFLTNIFNAGLPFSKAYKLEKGG</sequence>
<evidence type="ECO:0000313" key="2">
    <source>
        <dbReference type="Proteomes" id="UP000829196"/>
    </source>
</evidence>
<dbReference type="SMR" id="A0A8T3BFF3"/>
<dbReference type="EMBL" id="JAGYWB010000009">
    <property type="protein sequence ID" value="KAI0510721.1"/>
    <property type="molecule type" value="Genomic_DNA"/>
</dbReference>
<gene>
    <name evidence="1" type="ORF">KFK09_011330</name>
</gene>
<reference evidence="1" key="1">
    <citation type="journal article" date="2022" name="Front. Genet.">
        <title>Chromosome-Scale Assembly of the Dendrobium nobile Genome Provides Insights Into the Molecular Mechanism of the Biosynthesis of the Medicinal Active Ingredient of Dendrobium.</title>
        <authorList>
            <person name="Xu Q."/>
            <person name="Niu S.-C."/>
            <person name="Li K.-L."/>
            <person name="Zheng P.-J."/>
            <person name="Zhang X.-J."/>
            <person name="Jia Y."/>
            <person name="Liu Y."/>
            <person name="Niu Y.-X."/>
            <person name="Yu L.-H."/>
            <person name="Chen D.-F."/>
            <person name="Zhang G.-Q."/>
        </authorList>
    </citation>
    <scope>NUCLEOTIDE SEQUENCE</scope>
    <source>
        <tissue evidence="1">Leaf</tissue>
    </source>
</reference>
<comment type="caution">
    <text evidence="1">The sequence shown here is derived from an EMBL/GenBank/DDBJ whole genome shotgun (WGS) entry which is preliminary data.</text>
</comment>
<protein>
    <submittedName>
        <fullName evidence="1">Uncharacterized protein</fullName>
    </submittedName>
</protein>
<organism evidence="1 2">
    <name type="scientific">Dendrobium nobile</name>
    <name type="common">Orchid</name>
    <dbReference type="NCBI Taxonomy" id="94219"/>
    <lineage>
        <taxon>Eukaryota</taxon>
        <taxon>Viridiplantae</taxon>
        <taxon>Streptophyta</taxon>
        <taxon>Embryophyta</taxon>
        <taxon>Tracheophyta</taxon>
        <taxon>Spermatophyta</taxon>
        <taxon>Magnoliopsida</taxon>
        <taxon>Liliopsida</taxon>
        <taxon>Asparagales</taxon>
        <taxon>Orchidaceae</taxon>
        <taxon>Epidendroideae</taxon>
        <taxon>Malaxideae</taxon>
        <taxon>Dendrobiinae</taxon>
        <taxon>Dendrobium</taxon>
    </lineage>
</organism>